<evidence type="ECO:0000256" key="2">
    <source>
        <dbReference type="SAM" id="Phobius"/>
    </source>
</evidence>
<feature type="domain" description="Cohesin" evidence="4">
    <location>
        <begin position="33"/>
        <end position="140"/>
    </location>
</feature>
<dbReference type="InterPro" id="IPR002102">
    <property type="entry name" value="Cohesin_dom"/>
</dbReference>
<feature type="region of interest" description="Disordered" evidence="1">
    <location>
        <begin position="182"/>
        <end position="207"/>
    </location>
</feature>
<gene>
    <name evidence="5" type="ORF">A2960_02970</name>
</gene>
<organism evidence="5 6">
    <name type="scientific">Candidatus Gottesmanbacteria bacterium RIFCSPLOWO2_01_FULL_39_12b</name>
    <dbReference type="NCBI Taxonomy" id="1798388"/>
    <lineage>
        <taxon>Bacteria</taxon>
        <taxon>Candidatus Gottesmaniibacteriota</taxon>
    </lineage>
</organism>
<dbReference type="Gene3D" id="2.60.40.680">
    <property type="match status" value="1"/>
</dbReference>
<evidence type="ECO:0000259" key="4">
    <source>
        <dbReference type="Pfam" id="PF00963"/>
    </source>
</evidence>
<name>A0A1F6AS19_9BACT</name>
<feature type="signal peptide" evidence="3">
    <location>
        <begin position="1"/>
        <end position="23"/>
    </location>
</feature>
<evidence type="ECO:0000313" key="6">
    <source>
        <dbReference type="Proteomes" id="UP000176609"/>
    </source>
</evidence>
<dbReference type="EMBL" id="MFJR01000007">
    <property type="protein sequence ID" value="OGG27077.1"/>
    <property type="molecule type" value="Genomic_DNA"/>
</dbReference>
<feature type="chain" id="PRO_5009522989" description="Cohesin domain-containing protein" evidence="3">
    <location>
        <begin position="24"/>
        <end position="237"/>
    </location>
</feature>
<dbReference type="Proteomes" id="UP000176609">
    <property type="component" value="Unassembled WGS sequence"/>
</dbReference>
<keyword evidence="2" id="KW-1133">Transmembrane helix</keyword>
<dbReference type="GO" id="GO:0000272">
    <property type="term" value="P:polysaccharide catabolic process"/>
    <property type="evidence" value="ECO:0007669"/>
    <property type="project" value="InterPro"/>
</dbReference>
<keyword evidence="2" id="KW-0472">Membrane</keyword>
<dbReference type="AlphaFoldDB" id="A0A1F6AS19"/>
<protein>
    <recommendedName>
        <fullName evidence="4">Cohesin domain-containing protein</fullName>
    </recommendedName>
</protein>
<evidence type="ECO:0000256" key="3">
    <source>
        <dbReference type="SAM" id="SignalP"/>
    </source>
</evidence>
<dbReference type="InterPro" id="IPR008965">
    <property type="entry name" value="CBM2/CBM3_carb-bd_dom_sf"/>
</dbReference>
<evidence type="ECO:0000256" key="1">
    <source>
        <dbReference type="SAM" id="MobiDB-lite"/>
    </source>
</evidence>
<accession>A0A1F6AS19</accession>
<comment type="caution">
    <text evidence="5">The sequence shown here is derived from an EMBL/GenBank/DDBJ whole genome shotgun (WGS) entry which is preliminary data.</text>
</comment>
<dbReference type="SUPFAM" id="SSF49384">
    <property type="entry name" value="Carbohydrate-binding domain"/>
    <property type="match status" value="1"/>
</dbReference>
<sequence length="237" mass="25118">MKIIVFILVLVSALIFSSSSVFATEASLKCTPSTATYKVGDTFTVDYNLDTRTFPVFGANVVATYDPSILQVVGTSSTPVTTSTQWGTPVTNTIDSTLGKITLDYSNTQPSWTGSSSIGQVTFKTKTTGQAQFNFVFFQQYDDTTPGVAKVWSKKDGTNLSNILTDVNNCLYVISGVTPSPTNAPPGPTATSQPTVPPVTELPRSGNTETTVSLLGLAGLFLIIGSVMPAIVLKSDY</sequence>
<dbReference type="GO" id="GO:0030246">
    <property type="term" value="F:carbohydrate binding"/>
    <property type="evidence" value="ECO:0007669"/>
    <property type="project" value="InterPro"/>
</dbReference>
<dbReference type="Pfam" id="PF00963">
    <property type="entry name" value="Cohesin"/>
    <property type="match status" value="1"/>
</dbReference>
<reference evidence="5 6" key="1">
    <citation type="journal article" date="2016" name="Nat. Commun.">
        <title>Thousands of microbial genomes shed light on interconnected biogeochemical processes in an aquifer system.</title>
        <authorList>
            <person name="Anantharaman K."/>
            <person name="Brown C.T."/>
            <person name="Hug L.A."/>
            <person name="Sharon I."/>
            <person name="Castelle C.J."/>
            <person name="Probst A.J."/>
            <person name="Thomas B.C."/>
            <person name="Singh A."/>
            <person name="Wilkins M.J."/>
            <person name="Karaoz U."/>
            <person name="Brodie E.L."/>
            <person name="Williams K.H."/>
            <person name="Hubbard S.S."/>
            <person name="Banfield J.F."/>
        </authorList>
    </citation>
    <scope>NUCLEOTIDE SEQUENCE [LARGE SCALE GENOMIC DNA]</scope>
</reference>
<keyword evidence="2" id="KW-0812">Transmembrane</keyword>
<keyword evidence="3" id="KW-0732">Signal</keyword>
<evidence type="ECO:0000313" key="5">
    <source>
        <dbReference type="EMBL" id="OGG27077.1"/>
    </source>
</evidence>
<proteinExistence type="predicted"/>
<feature type="transmembrane region" description="Helical" evidence="2">
    <location>
        <begin position="212"/>
        <end position="233"/>
    </location>
</feature>